<accession>A0AAV7ER53</accession>
<feature type="signal peptide" evidence="2">
    <location>
        <begin position="1"/>
        <end position="26"/>
    </location>
</feature>
<dbReference type="PANTHER" id="PTHR31460">
    <property type="match status" value="1"/>
</dbReference>
<protein>
    <recommendedName>
        <fullName evidence="5">SMP-30/Gluconolactonase/LRE-like region domain-containing protein</fullName>
    </recommendedName>
</protein>
<sequence length="367" mass="40126">MSRLVPISPLSLLIAFSFVLVGPASARDRHVITFRSRNLYPESFKWDPSSQHFVVGSFLLGSLHSVSDAGVVETLIDDPQLPRNVSIRGVAVDSSRGRLLAVVHAADPFPSFDALAAYDLRSRRRLFLARLPDDASDRLVANDVAVDPSGNAFVTNSAGNFVWKVDTDGNPSIFSKSPVFLGHTSREELAPKCGLNGIAYARNGYLLAVQSNTGKVFKVDSGDGTARLVLVPKDLVGADGIVVRRDGAAVIVSRHTAWLLKSENGWAEAVVYDELALDVDKFSMAVAVRGDSVYALYGHIGEVLQGNSNSNSNLGREEFSIEEIEWEKESQGDVVWAFVLLGFGMIYFLYWRFQMGRLVSGMNKKRA</sequence>
<keyword evidence="1" id="KW-1133">Transmembrane helix</keyword>
<keyword evidence="1" id="KW-0472">Membrane</keyword>
<dbReference type="InterPro" id="IPR053224">
    <property type="entry name" value="Sensory_adhesion_molecule"/>
</dbReference>
<keyword evidence="4" id="KW-1185">Reference proteome</keyword>
<dbReference type="AlphaFoldDB" id="A0AAV7ER53"/>
<feature type="chain" id="PRO_5043888269" description="SMP-30/Gluconolactonase/LRE-like region domain-containing protein" evidence="2">
    <location>
        <begin position="27"/>
        <end position="367"/>
    </location>
</feature>
<dbReference type="InterPro" id="IPR011042">
    <property type="entry name" value="6-blade_b-propeller_TolB-like"/>
</dbReference>
<name>A0AAV7ER53_ARIFI</name>
<evidence type="ECO:0000256" key="1">
    <source>
        <dbReference type="SAM" id="Phobius"/>
    </source>
</evidence>
<organism evidence="3 4">
    <name type="scientific">Aristolochia fimbriata</name>
    <name type="common">White veined hardy Dutchman's pipe vine</name>
    <dbReference type="NCBI Taxonomy" id="158543"/>
    <lineage>
        <taxon>Eukaryota</taxon>
        <taxon>Viridiplantae</taxon>
        <taxon>Streptophyta</taxon>
        <taxon>Embryophyta</taxon>
        <taxon>Tracheophyta</taxon>
        <taxon>Spermatophyta</taxon>
        <taxon>Magnoliopsida</taxon>
        <taxon>Magnoliidae</taxon>
        <taxon>Piperales</taxon>
        <taxon>Aristolochiaceae</taxon>
        <taxon>Aristolochia</taxon>
    </lineage>
</organism>
<gene>
    <name evidence="3" type="ORF">H6P81_010087</name>
</gene>
<dbReference type="SUPFAM" id="SSF63829">
    <property type="entry name" value="Calcium-dependent phosphotriesterase"/>
    <property type="match status" value="1"/>
</dbReference>
<keyword evidence="2" id="KW-0732">Signal</keyword>
<keyword evidence="1" id="KW-0812">Transmembrane</keyword>
<proteinExistence type="predicted"/>
<dbReference type="PANTHER" id="PTHR31460:SF3">
    <property type="entry name" value="MESOCENTIN"/>
    <property type="match status" value="1"/>
</dbReference>
<dbReference type="FunFam" id="2.120.10.30:FF:000089">
    <property type="entry name" value="Calcium-dependent phosphotriesterase superfamily protein"/>
    <property type="match status" value="1"/>
</dbReference>
<reference evidence="3 4" key="1">
    <citation type="submission" date="2021-07" db="EMBL/GenBank/DDBJ databases">
        <title>The Aristolochia fimbriata genome: insights into angiosperm evolution, floral development and chemical biosynthesis.</title>
        <authorList>
            <person name="Jiao Y."/>
        </authorList>
    </citation>
    <scope>NUCLEOTIDE SEQUENCE [LARGE SCALE GENOMIC DNA]</scope>
    <source>
        <strain evidence="3">IBCAS-2021</strain>
        <tissue evidence="3">Leaf</tissue>
    </source>
</reference>
<dbReference type="Gene3D" id="2.120.10.30">
    <property type="entry name" value="TolB, C-terminal domain"/>
    <property type="match status" value="1"/>
</dbReference>
<dbReference type="Proteomes" id="UP000825729">
    <property type="component" value="Unassembled WGS sequence"/>
</dbReference>
<feature type="transmembrane region" description="Helical" evidence="1">
    <location>
        <begin position="334"/>
        <end position="353"/>
    </location>
</feature>
<evidence type="ECO:0000313" key="3">
    <source>
        <dbReference type="EMBL" id="KAG9450122.1"/>
    </source>
</evidence>
<comment type="caution">
    <text evidence="3">The sequence shown here is derived from an EMBL/GenBank/DDBJ whole genome shotgun (WGS) entry which is preliminary data.</text>
</comment>
<evidence type="ECO:0000256" key="2">
    <source>
        <dbReference type="SAM" id="SignalP"/>
    </source>
</evidence>
<dbReference type="GO" id="GO:0005783">
    <property type="term" value="C:endoplasmic reticulum"/>
    <property type="evidence" value="ECO:0007669"/>
    <property type="project" value="TreeGrafter"/>
</dbReference>
<dbReference type="EMBL" id="JAINDJ010000004">
    <property type="protein sequence ID" value="KAG9450122.1"/>
    <property type="molecule type" value="Genomic_DNA"/>
</dbReference>
<evidence type="ECO:0008006" key="5">
    <source>
        <dbReference type="Google" id="ProtNLM"/>
    </source>
</evidence>
<evidence type="ECO:0000313" key="4">
    <source>
        <dbReference type="Proteomes" id="UP000825729"/>
    </source>
</evidence>